<dbReference type="RefSeq" id="WP_095327146.1">
    <property type="nucleotide sequence ID" value="NZ_NPCC01000033.1"/>
</dbReference>
<dbReference type="EMBL" id="NPCC01000033">
    <property type="protein sequence ID" value="PAE87593.1"/>
    <property type="molecule type" value="Genomic_DNA"/>
</dbReference>
<dbReference type="InterPro" id="IPR036237">
    <property type="entry name" value="Xyl_isomerase-like_sf"/>
</dbReference>
<dbReference type="Gene3D" id="3.20.20.150">
    <property type="entry name" value="Divalent-metal-dependent TIM barrel enzymes"/>
    <property type="match status" value="1"/>
</dbReference>
<protein>
    <submittedName>
        <fullName evidence="2">Sugar phosphate isomerase</fullName>
    </submittedName>
</protein>
<feature type="domain" description="Xylose isomerase-like TIM barrel" evidence="1">
    <location>
        <begin position="25"/>
        <end position="270"/>
    </location>
</feature>
<dbReference type="SUPFAM" id="SSF51658">
    <property type="entry name" value="Xylose isomerase-like"/>
    <property type="match status" value="1"/>
</dbReference>
<accession>A0A268NVQ5</accession>
<evidence type="ECO:0000313" key="2">
    <source>
        <dbReference type="EMBL" id="PAE87593.1"/>
    </source>
</evidence>
<dbReference type="InterPro" id="IPR013022">
    <property type="entry name" value="Xyl_isomerase-like_TIM-brl"/>
</dbReference>
<dbReference type="GO" id="GO:0016853">
    <property type="term" value="F:isomerase activity"/>
    <property type="evidence" value="ECO:0007669"/>
    <property type="project" value="UniProtKB-KW"/>
</dbReference>
<evidence type="ECO:0000259" key="1">
    <source>
        <dbReference type="Pfam" id="PF01261"/>
    </source>
</evidence>
<comment type="caution">
    <text evidence="2">The sequence shown here is derived from an EMBL/GenBank/DDBJ whole genome shotgun (WGS) entry which is preliminary data.</text>
</comment>
<reference evidence="2 3" key="1">
    <citation type="submission" date="2017-07" db="EMBL/GenBank/DDBJ databases">
        <title>Isolation and whole genome analysis of endospore-forming bacteria from heroin.</title>
        <authorList>
            <person name="Kalinowski J."/>
            <person name="Ahrens B."/>
            <person name="Al-Dilaimi A."/>
            <person name="Winkler A."/>
            <person name="Wibberg D."/>
            <person name="Schleenbecker U."/>
            <person name="Ruckert C."/>
            <person name="Wolfel R."/>
            <person name="Grass G."/>
        </authorList>
    </citation>
    <scope>NUCLEOTIDE SEQUENCE [LARGE SCALE GENOMIC DNA]</scope>
    <source>
        <strain evidence="2 3">7539</strain>
    </source>
</reference>
<evidence type="ECO:0000313" key="3">
    <source>
        <dbReference type="Proteomes" id="UP000216207"/>
    </source>
</evidence>
<keyword evidence="2" id="KW-0413">Isomerase</keyword>
<dbReference type="PANTHER" id="PTHR12110:SF53">
    <property type="entry name" value="BLR5974 PROTEIN"/>
    <property type="match status" value="1"/>
</dbReference>
<dbReference type="PANTHER" id="PTHR12110">
    <property type="entry name" value="HYDROXYPYRUVATE ISOMERASE"/>
    <property type="match status" value="1"/>
</dbReference>
<dbReference type="AlphaFoldDB" id="A0A268NVQ5"/>
<gene>
    <name evidence="2" type="ORF">CHH72_17915</name>
</gene>
<dbReference type="InterPro" id="IPR050312">
    <property type="entry name" value="IolE/XylAMocC-like"/>
</dbReference>
<proteinExistence type="predicted"/>
<organism evidence="2 3">
    <name type="scientific">Shouchella clausii</name>
    <name type="common">Alkalihalobacillus clausii</name>
    <dbReference type="NCBI Taxonomy" id="79880"/>
    <lineage>
        <taxon>Bacteria</taxon>
        <taxon>Bacillati</taxon>
        <taxon>Bacillota</taxon>
        <taxon>Bacilli</taxon>
        <taxon>Bacillales</taxon>
        <taxon>Bacillaceae</taxon>
        <taxon>Shouchella</taxon>
    </lineage>
</organism>
<dbReference type="Proteomes" id="UP000216207">
    <property type="component" value="Unassembled WGS sequence"/>
</dbReference>
<sequence length="307" mass="35030">MKVGLSSYSLLQALKDGRTTIVDALQWVADNGGTHMELVPYGFSVVDDYELATKLKDKAAEIGIELSAYCMPANFIQPTERAFHEEVERIQKHVDVVHHMGIKLLRHDVTAFSLPPEQRTVHYFDDHFEEMVRGCQLIADYAKQYSMTTTIENHGFNVQSSDRVQRLLRAVDRDNFKTTLDIGNFLCADEDPLVGIRKNLPDAATVHFKDFYVRPYYENPGEGPWFRTVNGNYLRGAIVGHGELPIREIIRLLKVHHYDGYIAVEFEGMEDCFTGSRIAMNNVKRLWNEVALDGWKVTAEEVSNECV</sequence>
<dbReference type="Pfam" id="PF01261">
    <property type="entry name" value="AP_endonuc_2"/>
    <property type="match status" value="1"/>
</dbReference>
<name>A0A268NVQ5_SHOCL</name>